<dbReference type="AlphaFoldDB" id="A0A0A1WVX2"/>
<evidence type="ECO:0000313" key="2">
    <source>
        <dbReference type="EMBL" id="JAD02665.1"/>
    </source>
</evidence>
<feature type="signal peptide" evidence="1">
    <location>
        <begin position="1"/>
        <end position="21"/>
    </location>
</feature>
<protein>
    <submittedName>
        <fullName evidence="2">L-amino-acid oxidase</fullName>
    </submittedName>
</protein>
<gene>
    <name evidence="2" type="primary">OXLA</name>
    <name evidence="2" type="ORF">g.20897</name>
</gene>
<accession>A0A0A1WVX2</accession>
<feature type="chain" id="PRO_5001994169" evidence="1">
    <location>
        <begin position="22"/>
        <end position="111"/>
    </location>
</feature>
<keyword evidence="1" id="KW-0732">Signal</keyword>
<reference evidence="2" key="1">
    <citation type="submission" date="2014-11" db="EMBL/GenBank/DDBJ databases">
        <authorList>
            <person name="Geib S."/>
        </authorList>
    </citation>
    <scope>NUCLEOTIDE SEQUENCE</scope>
</reference>
<reference evidence="2" key="2">
    <citation type="journal article" date="2015" name="Gigascience">
        <title>Reconstructing a comprehensive transcriptome assembly of a white-pupal translocated strain of the pest fruit fly Bactrocera cucurbitae.</title>
        <authorList>
            <person name="Sim S.B."/>
            <person name="Calla B."/>
            <person name="Hall B."/>
            <person name="DeRego T."/>
            <person name="Geib S.M."/>
        </authorList>
    </citation>
    <scope>NUCLEOTIDE SEQUENCE</scope>
</reference>
<name>A0A0A1WVX2_ZEUCU</name>
<evidence type="ECO:0000256" key="1">
    <source>
        <dbReference type="SAM" id="SignalP"/>
    </source>
</evidence>
<organism evidence="2">
    <name type="scientific">Zeugodacus cucurbitae</name>
    <name type="common">Melon fruit fly</name>
    <name type="synonym">Bactrocera cucurbitae</name>
    <dbReference type="NCBI Taxonomy" id="28588"/>
    <lineage>
        <taxon>Eukaryota</taxon>
        <taxon>Metazoa</taxon>
        <taxon>Ecdysozoa</taxon>
        <taxon>Arthropoda</taxon>
        <taxon>Hexapoda</taxon>
        <taxon>Insecta</taxon>
        <taxon>Pterygota</taxon>
        <taxon>Neoptera</taxon>
        <taxon>Endopterygota</taxon>
        <taxon>Diptera</taxon>
        <taxon>Brachycera</taxon>
        <taxon>Muscomorpha</taxon>
        <taxon>Tephritoidea</taxon>
        <taxon>Tephritidae</taxon>
        <taxon>Zeugodacus</taxon>
        <taxon>Zeugodacus</taxon>
    </lineage>
</organism>
<dbReference type="EMBL" id="GBXI01011627">
    <property type="protein sequence ID" value="JAD02665.1"/>
    <property type="molecule type" value="Transcribed_RNA"/>
</dbReference>
<feature type="non-terminal residue" evidence="2">
    <location>
        <position position="111"/>
    </location>
</feature>
<sequence>MLRILQISITFIFVIICTTTAQTTQTAVPPPLAPRCEGDECYCIEGTHEAFFKGRKYCAPDSTEPCPEYAVRLSAQFCECRKGYHFLNDDRTVCVPDHIKEITTTPTKPTP</sequence>
<proteinExistence type="predicted"/>